<keyword evidence="1" id="KW-0472">Membrane</keyword>
<name>A0ABQ3I1J4_9BACT</name>
<dbReference type="Pfam" id="PF06580">
    <property type="entry name" value="His_kinase"/>
    <property type="match status" value="1"/>
</dbReference>
<dbReference type="RefSeq" id="WP_189628901.1">
    <property type="nucleotide sequence ID" value="NZ_BNAG01000001.1"/>
</dbReference>
<dbReference type="InterPro" id="IPR010559">
    <property type="entry name" value="Sig_transdc_His_kin_internal"/>
</dbReference>
<dbReference type="EMBL" id="BNAG01000001">
    <property type="protein sequence ID" value="GHE55728.1"/>
    <property type="molecule type" value="Genomic_DNA"/>
</dbReference>
<keyword evidence="4" id="KW-1185">Reference proteome</keyword>
<feature type="transmembrane region" description="Helical" evidence="1">
    <location>
        <begin position="120"/>
        <end position="141"/>
    </location>
</feature>
<accession>A0ABQ3I1J4</accession>
<reference evidence="4" key="1">
    <citation type="journal article" date="2019" name="Int. J. Syst. Evol. Microbiol.">
        <title>The Global Catalogue of Microorganisms (GCM) 10K type strain sequencing project: providing services to taxonomists for standard genome sequencing and annotation.</title>
        <authorList>
            <consortium name="The Broad Institute Genomics Platform"/>
            <consortium name="The Broad Institute Genome Sequencing Center for Infectious Disease"/>
            <person name="Wu L."/>
            <person name="Ma J."/>
        </authorList>
    </citation>
    <scope>NUCLEOTIDE SEQUENCE [LARGE SCALE GENOMIC DNA]</scope>
    <source>
        <strain evidence="4">CGMCC 1.15111</strain>
    </source>
</reference>
<evidence type="ECO:0000313" key="3">
    <source>
        <dbReference type="EMBL" id="GHE55728.1"/>
    </source>
</evidence>
<dbReference type="PANTHER" id="PTHR34220">
    <property type="entry name" value="SENSOR HISTIDINE KINASE YPDA"/>
    <property type="match status" value="1"/>
</dbReference>
<gene>
    <name evidence="3" type="ORF">GCM10011340_08130</name>
</gene>
<feature type="transmembrane region" description="Helical" evidence="1">
    <location>
        <begin position="78"/>
        <end position="100"/>
    </location>
</feature>
<dbReference type="Proteomes" id="UP000658258">
    <property type="component" value="Unassembled WGS sequence"/>
</dbReference>
<organism evidence="3 4">
    <name type="scientific">Roseivirga thermotolerans</name>
    <dbReference type="NCBI Taxonomy" id="1758176"/>
    <lineage>
        <taxon>Bacteria</taxon>
        <taxon>Pseudomonadati</taxon>
        <taxon>Bacteroidota</taxon>
        <taxon>Cytophagia</taxon>
        <taxon>Cytophagales</taxon>
        <taxon>Roseivirgaceae</taxon>
        <taxon>Roseivirga</taxon>
    </lineage>
</organism>
<evidence type="ECO:0000259" key="2">
    <source>
        <dbReference type="Pfam" id="PF06580"/>
    </source>
</evidence>
<dbReference type="PANTHER" id="PTHR34220:SF7">
    <property type="entry name" value="SENSOR HISTIDINE KINASE YPDA"/>
    <property type="match status" value="1"/>
</dbReference>
<evidence type="ECO:0000313" key="4">
    <source>
        <dbReference type="Proteomes" id="UP000658258"/>
    </source>
</evidence>
<feature type="transmembrane region" description="Helical" evidence="1">
    <location>
        <begin position="36"/>
        <end position="57"/>
    </location>
</feature>
<protein>
    <recommendedName>
        <fullName evidence="2">Signal transduction histidine kinase internal region domain-containing protein</fullName>
    </recommendedName>
</protein>
<evidence type="ECO:0000256" key="1">
    <source>
        <dbReference type="SAM" id="Phobius"/>
    </source>
</evidence>
<keyword evidence="1" id="KW-0812">Transmembrane</keyword>
<dbReference type="InterPro" id="IPR050640">
    <property type="entry name" value="Bact_2-comp_sensor_kinase"/>
</dbReference>
<feature type="domain" description="Signal transduction histidine kinase internal region" evidence="2">
    <location>
        <begin position="162"/>
        <end position="239"/>
    </location>
</feature>
<feature type="transmembrane region" description="Helical" evidence="1">
    <location>
        <begin position="7"/>
        <end position="24"/>
    </location>
</feature>
<proteinExistence type="predicted"/>
<comment type="caution">
    <text evidence="3">The sequence shown here is derived from an EMBL/GenBank/DDBJ whole genome shotgun (WGS) entry which is preliminary data.</text>
</comment>
<keyword evidence="1" id="KW-1133">Transmembrane helix</keyword>
<sequence>MLRFLRLIFFVIIGIAFLFYLHYAENNRLPHLVNDLNLYVFTLVASVCIGSGIGVINRWLNHQIPWKSNVLGRFITGLALDFLFLGAVLLILGVLANWSGLIYYTMFPEDMFVRQIELKLIVLSFFTLFMVTLVEFNSFSYNEYTVGQIKKLRSQRKQLELQFEALKSQLSPHYLFNSMNTISSLVYRDPDIAENFIRNLAETFNYVLNTREAQQVSVEEELEALKDYAYLLSIRFGDAVSVVFQVDQAFYKKPIPPLTLQLLVENAVKHNVVSSDQPLRIELRANEEELIVLNNKTGAPSQTDSHKVGLENIKNRYAFFTDRPIRVEDSDHFEVRLPMLAS</sequence>